<name>A0AAV4QAZ2_CAEEX</name>
<evidence type="ECO:0000313" key="3">
    <source>
        <dbReference type="Proteomes" id="UP001054945"/>
    </source>
</evidence>
<accession>A0AAV4QAZ2</accession>
<dbReference type="EMBL" id="BPLR01005973">
    <property type="protein sequence ID" value="GIY06559.1"/>
    <property type="molecule type" value="Genomic_DNA"/>
</dbReference>
<dbReference type="AlphaFoldDB" id="A0AAV4QAZ2"/>
<gene>
    <name evidence="2" type="primary">AVEN_189394_1</name>
    <name evidence="2" type="ORF">CEXT_103931</name>
</gene>
<keyword evidence="1" id="KW-0812">Transmembrane</keyword>
<evidence type="ECO:0000313" key="2">
    <source>
        <dbReference type="EMBL" id="GIY06559.1"/>
    </source>
</evidence>
<dbReference type="InterPro" id="IPR009125">
    <property type="entry name" value="ATPMK"/>
</dbReference>
<comment type="caution">
    <text evidence="2">The sequence shown here is derived from an EMBL/GenBank/DDBJ whole genome shotgun (WGS) entry which is preliminary data.</text>
</comment>
<feature type="transmembrane region" description="Helical" evidence="1">
    <location>
        <begin position="94"/>
        <end position="111"/>
    </location>
</feature>
<reference evidence="2 3" key="1">
    <citation type="submission" date="2021-06" db="EMBL/GenBank/DDBJ databases">
        <title>Caerostris extrusa draft genome.</title>
        <authorList>
            <person name="Kono N."/>
            <person name="Arakawa K."/>
        </authorList>
    </citation>
    <scope>NUCLEOTIDE SEQUENCE [LARGE SCALE GENOMIC DNA]</scope>
</reference>
<organism evidence="2 3">
    <name type="scientific">Caerostris extrusa</name>
    <name type="common">Bark spider</name>
    <name type="synonym">Caerostris bankana</name>
    <dbReference type="NCBI Taxonomy" id="172846"/>
    <lineage>
        <taxon>Eukaryota</taxon>
        <taxon>Metazoa</taxon>
        <taxon>Ecdysozoa</taxon>
        <taxon>Arthropoda</taxon>
        <taxon>Chelicerata</taxon>
        <taxon>Arachnida</taxon>
        <taxon>Araneae</taxon>
        <taxon>Araneomorphae</taxon>
        <taxon>Entelegynae</taxon>
        <taxon>Araneoidea</taxon>
        <taxon>Araneidae</taxon>
        <taxon>Caerostris</taxon>
    </lineage>
</organism>
<dbReference type="Pfam" id="PF14960">
    <property type="entry name" value="ATP_synth_reg"/>
    <property type="match status" value="1"/>
</dbReference>
<keyword evidence="3" id="KW-1185">Reference proteome</keyword>
<keyword evidence="1" id="KW-1133">Transmembrane helix</keyword>
<dbReference type="PRINTS" id="PR01821">
    <property type="entry name" value="DAPIT"/>
</dbReference>
<evidence type="ECO:0000256" key="1">
    <source>
        <dbReference type="SAM" id="Phobius"/>
    </source>
</evidence>
<protein>
    <submittedName>
        <fullName evidence="2">Uncharacterized protein</fullName>
    </submittedName>
</protein>
<keyword evidence="1" id="KW-0472">Membrane</keyword>
<sequence length="119" mass="13812">MLKKWDFFDIGSPNFAPIYCRLSGGQCNLNDEENDLLILFEVTFVTLNICCEIFRKKYYRNFVVMAGGEAHGDAQFKGWQKHFNTYTIRGRSNITYATYTTLAVIGLYMYLKPKKKPQA</sequence>
<proteinExistence type="predicted"/>
<dbReference type="Proteomes" id="UP001054945">
    <property type="component" value="Unassembled WGS sequence"/>
</dbReference>